<dbReference type="InterPro" id="IPR035069">
    <property type="entry name" value="TTHA1013/TTHA0281-like"/>
</dbReference>
<name>A0AAU7V872_9ACTO</name>
<dbReference type="AlphaFoldDB" id="A0AAU7V872"/>
<dbReference type="KEGG" id="sapp:SAC06_01400"/>
<dbReference type="EMBL" id="CP138335">
    <property type="protein sequence ID" value="XBW08242.1"/>
    <property type="molecule type" value="Genomic_DNA"/>
</dbReference>
<organism evidence="1">
    <name type="scientific">Scrofimicrobium appendicitidis</name>
    <dbReference type="NCBI Taxonomy" id="3079930"/>
    <lineage>
        <taxon>Bacteria</taxon>
        <taxon>Bacillati</taxon>
        <taxon>Actinomycetota</taxon>
        <taxon>Actinomycetes</taxon>
        <taxon>Actinomycetales</taxon>
        <taxon>Actinomycetaceae</taxon>
        <taxon>Scrofimicrobium</taxon>
    </lineage>
</organism>
<evidence type="ECO:0000313" key="1">
    <source>
        <dbReference type="EMBL" id="XBW08242.1"/>
    </source>
</evidence>
<accession>A0AAU7V872</accession>
<dbReference type="Gene3D" id="3.30.160.250">
    <property type="match status" value="1"/>
</dbReference>
<dbReference type="SUPFAM" id="SSF143100">
    <property type="entry name" value="TTHA1013/TTHA0281-like"/>
    <property type="match status" value="1"/>
</dbReference>
<sequence length="126" mass="13657">MSTYTAKVSRDEGWWVVTVAEVPGLFTQVKRLEQVEPMVRDALGLFPEVESNPAEAVVNVEVQGTIGKLATDVQQVRAEADKAQSAASQITREAARSLAGQGLPYRDIGKLLGVSFQRAQKLVSKS</sequence>
<proteinExistence type="predicted"/>
<gene>
    <name evidence="1" type="ORF">SAC06_01400</name>
</gene>
<reference evidence="1" key="1">
    <citation type="submission" date="2023-11" db="EMBL/GenBank/DDBJ databases">
        <title>Scrofimicrobium hongkongense sp. nov., isolated from a patient with peritonitis.</title>
        <authorList>
            <person name="Lao H.Y."/>
            <person name="Wong A.Y.P."/>
            <person name="Ng T.L."/>
            <person name="Wong R.Y.L."/>
            <person name="Yau M.C.Y."/>
            <person name="Lam J.Y.W."/>
            <person name="Siu G.K.H."/>
        </authorList>
    </citation>
    <scope>NUCLEOTIDE SEQUENCE</scope>
    <source>
        <strain evidence="1">R131</strain>
    </source>
</reference>
<dbReference type="RefSeq" id="WP_350258441.1">
    <property type="nucleotide sequence ID" value="NZ_CP138335.1"/>
</dbReference>
<protein>
    <submittedName>
        <fullName evidence="1">Type II toxin-antitoxin system HicB family antitoxin</fullName>
    </submittedName>
</protein>